<evidence type="ECO:0000313" key="2">
    <source>
        <dbReference type="EMBL" id="GAA3536936.1"/>
    </source>
</evidence>
<comment type="caution">
    <text evidence="2">The sequence shown here is derived from an EMBL/GenBank/DDBJ whole genome shotgun (WGS) entry which is preliminary data.</text>
</comment>
<dbReference type="Proteomes" id="UP001500630">
    <property type="component" value="Unassembled WGS sequence"/>
</dbReference>
<sequence>MRIRFYGKSMGGPSQSGSCPSVSVDESDLSLLIVGKRVGDPAVIAEIVKHSHIDPDEALVRVPADLRKVLWEALGGDDPNFG</sequence>
<gene>
    <name evidence="2" type="ORF">GCM10022419_015940</name>
</gene>
<protein>
    <recommendedName>
        <fullName evidence="4">DUF397 domain-containing protein</fullName>
    </recommendedName>
</protein>
<keyword evidence="3" id="KW-1185">Reference proteome</keyword>
<evidence type="ECO:0008006" key="4">
    <source>
        <dbReference type="Google" id="ProtNLM"/>
    </source>
</evidence>
<name>A0ABP6VMT4_9ACTN</name>
<proteinExistence type="predicted"/>
<reference evidence="3" key="1">
    <citation type="journal article" date="2019" name="Int. J. Syst. Evol. Microbiol.">
        <title>The Global Catalogue of Microorganisms (GCM) 10K type strain sequencing project: providing services to taxonomists for standard genome sequencing and annotation.</title>
        <authorList>
            <consortium name="The Broad Institute Genomics Platform"/>
            <consortium name="The Broad Institute Genome Sequencing Center for Infectious Disease"/>
            <person name="Wu L."/>
            <person name="Ma J."/>
        </authorList>
    </citation>
    <scope>NUCLEOTIDE SEQUENCE [LARGE SCALE GENOMIC DNA]</scope>
    <source>
        <strain evidence="3">JCM 17326</strain>
    </source>
</reference>
<evidence type="ECO:0000313" key="3">
    <source>
        <dbReference type="Proteomes" id="UP001500630"/>
    </source>
</evidence>
<dbReference type="RefSeq" id="WP_345559947.1">
    <property type="nucleotide sequence ID" value="NZ_BAABDQ010000003.1"/>
</dbReference>
<dbReference type="EMBL" id="BAABDQ010000003">
    <property type="protein sequence ID" value="GAA3536936.1"/>
    <property type="molecule type" value="Genomic_DNA"/>
</dbReference>
<organism evidence="2 3">
    <name type="scientific">Nonomuraea rosea</name>
    <dbReference type="NCBI Taxonomy" id="638574"/>
    <lineage>
        <taxon>Bacteria</taxon>
        <taxon>Bacillati</taxon>
        <taxon>Actinomycetota</taxon>
        <taxon>Actinomycetes</taxon>
        <taxon>Streptosporangiales</taxon>
        <taxon>Streptosporangiaceae</taxon>
        <taxon>Nonomuraea</taxon>
    </lineage>
</organism>
<accession>A0ABP6VMT4</accession>
<feature type="region of interest" description="Disordered" evidence="1">
    <location>
        <begin position="1"/>
        <end position="22"/>
    </location>
</feature>
<evidence type="ECO:0000256" key="1">
    <source>
        <dbReference type="SAM" id="MobiDB-lite"/>
    </source>
</evidence>